<comment type="subcellular location">
    <subcellularLocation>
        <location evidence="1">Membrane</location>
        <topology evidence="1">Multi-pass membrane protein</topology>
    </subcellularLocation>
</comment>
<evidence type="ECO:0000256" key="1">
    <source>
        <dbReference type="ARBA" id="ARBA00004141"/>
    </source>
</evidence>
<evidence type="ECO:0000256" key="5">
    <source>
        <dbReference type="ARBA" id="ARBA00023136"/>
    </source>
</evidence>
<dbReference type="PANTHER" id="PTHR21716">
    <property type="entry name" value="TRANSMEMBRANE PROTEIN"/>
    <property type="match status" value="1"/>
</dbReference>
<reference evidence="7" key="1">
    <citation type="submission" date="2019-08" db="EMBL/GenBank/DDBJ databases">
        <authorList>
            <person name="Kucharzyk K."/>
            <person name="Murdoch R.W."/>
            <person name="Higgins S."/>
            <person name="Loffler F."/>
        </authorList>
    </citation>
    <scope>NUCLEOTIDE SEQUENCE</scope>
</reference>
<dbReference type="GO" id="GO:0016020">
    <property type="term" value="C:membrane"/>
    <property type="evidence" value="ECO:0007669"/>
    <property type="project" value="UniProtKB-SubCell"/>
</dbReference>
<accession>A0A645FNA2</accession>
<dbReference type="AlphaFoldDB" id="A0A645FNA2"/>
<evidence type="ECO:0008006" key="8">
    <source>
        <dbReference type="Google" id="ProtNLM"/>
    </source>
</evidence>
<keyword evidence="4 6" id="KW-1133">Transmembrane helix</keyword>
<gene>
    <name evidence="7" type="ORF">SDC9_163244</name>
</gene>
<feature type="transmembrane region" description="Helical" evidence="6">
    <location>
        <begin position="12"/>
        <end position="37"/>
    </location>
</feature>
<evidence type="ECO:0000256" key="6">
    <source>
        <dbReference type="SAM" id="Phobius"/>
    </source>
</evidence>
<organism evidence="7">
    <name type="scientific">bioreactor metagenome</name>
    <dbReference type="NCBI Taxonomy" id="1076179"/>
    <lineage>
        <taxon>unclassified sequences</taxon>
        <taxon>metagenomes</taxon>
        <taxon>ecological metagenomes</taxon>
    </lineage>
</organism>
<dbReference type="EMBL" id="VSSQ01062787">
    <property type="protein sequence ID" value="MPN15908.1"/>
    <property type="molecule type" value="Genomic_DNA"/>
</dbReference>
<proteinExistence type="inferred from homology"/>
<evidence type="ECO:0000313" key="7">
    <source>
        <dbReference type="EMBL" id="MPN15908.1"/>
    </source>
</evidence>
<feature type="transmembrane region" description="Helical" evidence="6">
    <location>
        <begin position="80"/>
        <end position="100"/>
    </location>
</feature>
<protein>
    <recommendedName>
        <fullName evidence="8">Sporulation integral membrane protein YtvI</fullName>
    </recommendedName>
</protein>
<comment type="similarity">
    <text evidence="2">Belongs to the autoinducer-2 exporter (AI-2E) (TC 2.A.86) family.</text>
</comment>
<name>A0A645FNA2_9ZZZZ</name>
<feature type="transmembrane region" description="Helical" evidence="6">
    <location>
        <begin position="120"/>
        <end position="145"/>
    </location>
</feature>
<keyword evidence="5 6" id="KW-0472">Membrane</keyword>
<dbReference type="Pfam" id="PF01594">
    <property type="entry name" value="AI-2E_transport"/>
    <property type="match status" value="1"/>
</dbReference>
<dbReference type="GO" id="GO:0055085">
    <property type="term" value="P:transmembrane transport"/>
    <property type="evidence" value="ECO:0007669"/>
    <property type="project" value="TreeGrafter"/>
</dbReference>
<evidence type="ECO:0000256" key="2">
    <source>
        <dbReference type="ARBA" id="ARBA00009773"/>
    </source>
</evidence>
<evidence type="ECO:0000256" key="4">
    <source>
        <dbReference type="ARBA" id="ARBA00022989"/>
    </source>
</evidence>
<keyword evidence="3 6" id="KW-0812">Transmembrane</keyword>
<dbReference type="InterPro" id="IPR002549">
    <property type="entry name" value="AI-2E-like"/>
</dbReference>
<comment type="caution">
    <text evidence="7">The sequence shown here is derived from an EMBL/GenBank/DDBJ whole genome shotgun (WGS) entry which is preliminary data.</text>
</comment>
<sequence length="195" mass="21946">MKKIIIGSLGKLIKAYAILIFITFCEISLGLSFLSLIHVYTGGYIVFIALVVAVVDIMPVLGTGTVLIPWTLYSFIVGDFGLGVGIAVMYAIITILRQYIEPKLVANQLGLPPFVTIIGMYIGLRLFGIIGMFFVPMMIIFLKLLNDEGVIHIWKSLPPDEKTDDDEKPEKGKKKFRWLLYSKKDKQHETNDNKF</sequence>
<feature type="transmembrane region" description="Helical" evidence="6">
    <location>
        <begin position="43"/>
        <end position="68"/>
    </location>
</feature>
<evidence type="ECO:0000256" key="3">
    <source>
        <dbReference type="ARBA" id="ARBA00022692"/>
    </source>
</evidence>
<dbReference type="PANTHER" id="PTHR21716:SF68">
    <property type="entry name" value="TRANSPORT PROTEIN YTVI-RELATED"/>
    <property type="match status" value="1"/>
</dbReference>